<gene>
    <name evidence="3" type="ORF">AERYTH_09670</name>
</gene>
<evidence type="ECO:0000313" key="4">
    <source>
        <dbReference type="Proteomes" id="UP000067689"/>
    </source>
</evidence>
<dbReference type="GO" id="GO:0004519">
    <property type="term" value="F:endonuclease activity"/>
    <property type="evidence" value="ECO:0007669"/>
    <property type="project" value="InterPro"/>
</dbReference>
<evidence type="ECO:0000313" key="3">
    <source>
        <dbReference type="EMBL" id="ALX04949.1"/>
    </source>
</evidence>
<dbReference type="OrthoDB" id="3741440at2"/>
<dbReference type="CDD" id="cd00085">
    <property type="entry name" value="HNHc"/>
    <property type="match status" value="1"/>
</dbReference>
<proteinExistence type="inferred from homology"/>
<dbReference type="PATRIC" id="fig|2041.4.peg.2022"/>
<protein>
    <recommendedName>
        <fullName evidence="2">HNH nuclease domain-containing protein</fullName>
    </recommendedName>
</protein>
<dbReference type="Proteomes" id="UP000067689">
    <property type="component" value="Chromosome"/>
</dbReference>
<reference evidence="3 4" key="1">
    <citation type="journal article" date="1991" name="Int. J. Syst. Bacteriol.">
        <title>Description of the erythromycin-producing bacterium Arthrobacter sp. strain NRRL B-3381 as Aeromicrobium erythreum gen. nov., sp. nov.</title>
        <authorList>
            <person name="Miller E.S."/>
            <person name="Woese C.R."/>
            <person name="Brenner S."/>
        </authorList>
    </citation>
    <scope>NUCLEOTIDE SEQUENCE [LARGE SCALE GENOMIC DNA]</scope>
    <source>
        <strain evidence="3 4">AR18</strain>
    </source>
</reference>
<feature type="domain" description="HNH nuclease" evidence="2">
    <location>
        <begin position="306"/>
        <end position="357"/>
    </location>
</feature>
<dbReference type="SMART" id="SM00507">
    <property type="entry name" value="HNHc"/>
    <property type="match status" value="1"/>
</dbReference>
<dbReference type="Pfam" id="PF02720">
    <property type="entry name" value="DUF222"/>
    <property type="match status" value="1"/>
</dbReference>
<dbReference type="Gene3D" id="1.10.30.50">
    <property type="match status" value="1"/>
</dbReference>
<dbReference type="InterPro" id="IPR003615">
    <property type="entry name" value="HNH_nuc"/>
</dbReference>
<name>A0A0U4CHT7_9ACTN</name>
<dbReference type="AlphaFoldDB" id="A0A0U4CHT7"/>
<accession>A0A0U4CHT7</accession>
<dbReference type="GO" id="GO:0003676">
    <property type="term" value="F:nucleic acid binding"/>
    <property type="evidence" value="ECO:0007669"/>
    <property type="project" value="InterPro"/>
</dbReference>
<dbReference type="InterPro" id="IPR002711">
    <property type="entry name" value="HNH"/>
</dbReference>
<sequence>MSSTQLADRLEAVAAELRAYPTPTDALRLLQGLSNAIDAEKVVLVAEVDEHRDFEAEGCSSLKNWLRDQLHLDGRQAGQLVRSGRTLRDMPDLESLAVEGAVSLDHVDAFTYAAKHIDPMVVEQCMNPLLDLATHAAPTTVRQAVKKLRATAHPDELDEAWIKGMDRHDLKVSVVGDGVAVTGFLPFDTGTKLKTVLQSLSAPTCAEDDRPVSIRRVTALDALLSSVLDSGLPQDKGVRPHVDLTVDLSRLAHNPETATAELAGFGTIGPTQLQQMLCDADLTPILTAGRHAVLDVGRTHRLATPHQRKAVVNRQGGTCAGPGCHGPVVHVHHVEYWSDGGPTDLANLIGLCPRCHSAVHQGFFTIDPDTHQTHRTLRTQRTSTRRARAG</sequence>
<keyword evidence="4" id="KW-1185">Reference proteome</keyword>
<dbReference type="InterPro" id="IPR003870">
    <property type="entry name" value="DUF222"/>
</dbReference>
<dbReference type="Pfam" id="PF01844">
    <property type="entry name" value="HNH"/>
    <property type="match status" value="1"/>
</dbReference>
<organism evidence="3 4">
    <name type="scientific">Aeromicrobium erythreum</name>
    <dbReference type="NCBI Taxonomy" id="2041"/>
    <lineage>
        <taxon>Bacteria</taxon>
        <taxon>Bacillati</taxon>
        <taxon>Actinomycetota</taxon>
        <taxon>Actinomycetes</taxon>
        <taxon>Propionibacteriales</taxon>
        <taxon>Nocardioidaceae</taxon>
        <taxon>Aeromicrobium</taxon>
    </lineage>
</organism>
<evidence type="ECO:0000256" key="1">
    <source>
        <dbReference type="ARBA" id="ARBA00023450"/>
    </source>
</evidence>
<dbReference type="RefSeq" id="WP_067857830.1">
    <property type="nucleotide sequence ID" value="NZ_CP011502.1"/>
</dbReference>
<comment type="similarity">
    <text evidence="1">Belongs to the Rv1128c/1148c/1588c/1702c/1945/3466 family.</text>
</comment>
<dbReference type="KEGG" id="aer:AERYTH_09670"/>
<dbReference type="EMBL" id="CP011502">
    <property type="protein sequence ID" value="ALX04949.1"/>
    <property type="molecule type" value="Genomic_DNA"/>
</dbReference>
<dbReference type="STRING" id="2041.AERYTH_09670"/>
<evidence type="ECO:0000259" key="2">
    <source>
        <dbReference type="SMART" id="SM00507"/>
    </source>
</evidence>
<dbReference type="GO" id="GO:0008270">
    <property type="term" value="F:zinc ion binding"/>
    <property type="evidence" value="ECO:0007669"/>
    <property type="project" value="InterPro"/>
</dbReference>